<feature type="region of interest" description="Disordered" evidence="1">
    <location>
        <begin position="28"/>
        <end position="115"/>
    </location>
</feature>
<dbReference type="OrthoDB" id="3223825at2759"/>
<feature type="compositionally biased region" description="Pro residues" evidence="1">
    <location>
        <begin position="39"/>
        <end position="49"/>
    </location>
</feature>
<keyword evidence="3" id="KW-1185">Reference proteome</keyword>
<feature type="compositionally biased region" description="Polar residues" evidence="1">
    <location>
        <begin position="71"/>
        <end position="82"/>
    </location>
</feature>
<dbReference type="Proteomes" id="UP000714275">
    <property type="component" value="Unassembled WGS sequence"/>
</dbReference>
<reference evidence="2" key="1">
    <citation type="journal article" date="2020" name="New Phytol.">
        <title>Comparative genomics reveals dynamic genome evolution in host specialist ectomycorrhizal fungi.</title>
        <authorList>
            <person name="Lofgren L.A."/>
            <person name="Nguyen N.H."/>
            <person name="Vilgalys R."/>
            <person name="Ruytinx J."/>
            <person name="Liao H.L."/>
            <person name="Branco S."/>
            <person name="Kuo A."/>
            <person name="LaButti K."/>
            <person name="Lipzen A."/>
            <person name="Andreopoulos W."/>
            <person name="Pangilinan J."/>
            <person name="Riley R."/>
            <person name="Hundley H."/>
            <person name="Na H."/>
            <person name="Barry K."/>
            <person name="Grigoriev I.V."/>
            <person name="Stajich J.E."/>
            <person name="Kennedy P.G."/>
        </authorList>
    </citation>
    <scope>NUCLEOTIDE SEQUENCE</scope>
    <source>
        <strain evidence="2">DOB743</strain>
    </source>
</reference>
<gene>
    <name evidence="2" type="ORF">EV702DRAFT_963890</name>
</gene>
<proteinExistence type="predicted"/>
<dbReference type="AlphaFoldDB" id="A0A9P7A2U8"/>
<sequence>MPLTHEEIAAITGDIAATNLPVISELPATPELPAIPSLPDSPPRTPSPHPSEYSSHDHDSPSPTCAGPLRETNSSSWAARNSTRPVLRPRTPPPRLTDAQKASRKIKRDQKHEAAKRLHDGVTEYLNEQRLKIEALARTHNVTSKHINDIIGSQTNYHKSRKPQLINALVHAKAKEMNADQPAGSRYTLAELREMVANDPQTKKLSREEAAAYIEALNEHRDQKGFSVRANNLAAARDAVATTERLVKELDDLRIRTSIYATLFVVRGHINDTIQSTMYGTDNTEDFWEDVYEHPMADFLRQYEQWACTQNQSKFLYYTRKQARRLIARGLVAVTGKKDISMNYNNYDTAIVETYGVRIVGWPHGVKFTSPSNIGTVGDIRKLRDALKNCTCYWTALSQAEVRAHAAELDMRRSAGEVVRKPRKKRSDSGVPRKRKVPPTTVQASQENRRVSKKVKRTALQPRLAPKSSEFVESSDEDVE</sequence>
<evidence type="ECO:0000313" key="2">
    <source>
        <dbReference type="EMBL" id="KAG1780717.1"/>
    </source>
</evidence>
<protein>
    <submittedName>
        <fullName evidence="2">Uncharacterized protein</fullName>
    </submittedName>
</protein>
<evidence type="ECO:0000256" key="1">
    <source>
        <dbReference type="SAM" id="MobiDB-lite"/>
    </source>
</evidence>
<feature type="compositionally biased region" description="Basic residues" evidence="1">
    <location>
        <begin position="421"/>
        <end position="437"/>
    </location>
</feature>
<feature type="region of interest" description="Disordered" evidence="1">
    <location>
        <begin position="413"/>
        <end position="480"/>
    </location>
</feature>
<evidence type="ECO:0000313" key="3">
    <source>
        <dbReference type="Proteomes" id="UP000714275"/>
    </source>
</evidence>
<name>A0A9P7A2U8_9AGAM</name>
<comment type="caution">
    <text evidence="2">The sequence shown here is derived from an EMBL/GenBank/DDBJ whole genome shotgun (WGS) entry which is preliminary data.</text>
</comment>
<organism evidence="2 3">
    <name type="scientific">Suillus placidus</name>
    <dbReference type="NCBI Taxonomy" id="48579"/>
    <lineage>
        <taxon>Eukaryota</taxon>
        <taxon>Fungi</taxon>
        <taxon>Dikarya</taxon>
        <taxon>Basidiomycota</taxon>
        <taxon>Agaricomycotina</taxon>
        <taxon>Agaricomycetes</taxon>
        <taxon>Agaricomycetidae</taxon>
        <taxon>Boletales</taxon>
        <taxon>Suillineae</taxon>
        <taxon>Suillaceae</taxon>
        <taxon>Suillus</taxon>
    </lineage>
</organism>
<accession>A0A9P7A2U8</accession>
<dbReference type="EMBL" id="JABBWD010000008">
    <property type="protein sequence ID" value="KAG1780717.1"/>
    <property type="molecule type" value="Genomic_DNA"/>
</dbReference>